<reference evidence="1" key="1">
    <citation type="journal article" date="2020" name="mSystems">
        <title>Genome- and Community-Level Interaction Insights into Carbon Utilization and Element Cycling Functions of Hydrothermarchaeota in Hydrothermal Sediment.</title>
        <authorList>
            <person name="Zhou Z."/>
            <person name="Liu Y."/>
            <person name="Xu W."/>
            <person name="Pan J."/>
            <person name="Luo Z.H."/>
            <person name="Li M."/>
        </authorList>
    </citation>
    <scope>NUCLEOTIDE SEQUENCE [LARGE SCALE GENOMIC DNA]</scope>
    <source>
        <strain evidence="1">SpSt-658</strain>
    </source>
</reference>
<evidence type="ECO:0000313" key="1">
    <source>
        <dbReference type="EMBL" id="HGM07338.1"/>
    </source>
</evidence>
<gene>
    <name evidence="1" type="ORF">ENU31_02890</name>
</gene>
<dbReference type="AlphaFoldDB" id="A0A7C4D1R1"/>
<proteinExistence type="predicted"/>
<sequence length="62" mass="7081">MYSETLKKYLLNELKDTSSSVLTGTINHSFIRSVLDAIKFLTSSEKRNRSIEETKNIIVSET</sequence>
<protein>
    <submittedName>
        <fullName evidence="1">Uncharacterized protein</fullName>
    </submittedName>
</protein>
<organism evidence="1">
    <name type="scientific">Ignisphaera aggregans</name>
    <dbReference type="NCBI Taxonomy" id="334771"/>
    <lineage>
        <taxon>Archaea</taxon>
        <taxon>Thermoproteota</taxon>
        <taxon>Thermoprotei</taxon>
        <taxon>Desulfurococcales</taxon>
        <taxon>Desulfurococcaceae</taxon>
        <taxon>Ignisphaera</taxon>
    </lineage>
</organism>
<dbReference type="EMBL" id="DTCA01000091">
    <property type="protein sequence ID" value="HGM07338.1"/>
    <property type="molecule type" value="Genomic_DNA"/>
</dbReference>
<name>A0A7C4D1R1_9CREN</name>
<accession>A0A7C4D1R1</accession>
<comment type="caution">
    <text evidence="1">The sequence shown here is derived from an EMBL/GenBank/DDBJ whole genome shotgun (WGS) entry which is preliminary data.</text>
</comment>